<dbReference type="Gene3D" id="3.30.360.10">
    <property type="entry name" value="Dihydrodipicolinate Reductase, domain 2"/>
    <property type="match status" value="1"/>
</dbReference>
<feature type="domain" description="Methyltransferase type 12" evidence="2">
    <location>
        <begin position="565"/>
        <end position="666"/>
    </location>
</feature>
<dbReference type="GO" id="GO:0032259">
    <property type="term" value="P:methylation"/>
    <property type="evidence" value="ECO:0007669"/>
    <property type="project" value="UniProtKB-KW"/>
</dbReference>
<comment type="caution">
    <text evidence="4">The sequence shown here is derived from an EMBL/GenBank/DDBJ whole genome shotgun (WGS) entry which is preliminary data.</text>
</comment>
<evidence type="ECO:0000259" key="1">
    <source>
        <dbReference type="Pfam" id="PF01408"/>
    </source>
</evidence>
<sequence length="749" mass="83736">MICQPVRVLICGSTFAQFYITALLAQPTRYQLVGILARGSDRSKQLAKRYQLPLFRAVADIPSDIDLACVVLRAGVLGGNGTTLTKQLLALGISVLQEQPLHQQEVTECLRCARQHGVRFHVVDHYLQLDNVRRFVSAARSVLNEQPGQWIDAACANQVLFPLLHMLGEISPPSAAWRVSCISKDPAQPLQILQGYLGNVPLTLRVWNQVDPDDPDNHLPLLQQLTLGVAGGTLMLQDTHGELGWLPRLYIPKEVRQAFDFGAPAAVSLIEDSVLNLSAPTISIRDQLMQHWPAAIAREVGHFLMLADDETVSRQRSQQLLLSCQRWQQATTALGYPMIKSGQHYHYLPLTVLKTAVESVNIEPTLTVTPQSLPAELLVAVEVARPITQAITLSQTQQFVRQLDHAVLLSMLRALQSAGGLDGTRRSLDTPALLAGLGVASRHQELIARWVEILYQRRYLSVEGGRWRCLTRVQEADWQECWRLASESWLGLGAESFIHYLRSNAERLLPLMRDEQQAISSLLPKGSMAITDTIYCENIISRYMNTLIASLVCQRAHNQQGLRVLEVGAGNGVTTDVVLAQCHAEDVQVNYHFSDLSTFFIEKARERYCHHAMQFSLVDINCSFAEQGIPAASHDVVICSGVLNSVKETLRVLRELRGLLVPGGWLLFSGATREHYEFLTSQAFIMPEPRDDRQRTRERFFSIVQWRDALWRAGFGSVWVLPEEDHPLTPLGQRLFVAAIPDSSHSPQD</sequence>
<gene>
    <name evidence="4" type="ORF">D6K54_11515</name>
    <name evidence="5" type="ORF">D6S17_15990</name>
</gene>
<feature type="domain" description="Gfo/Idh/MocA-like oxidoreductase N-terminal" evidence="1">
    <location>
        <begin position="6"/>
        <end position="122"/>
    </location>
</feature>
<reference evidence="4" key="1">
    <citation type="submission" date="2018-09" db="EMBL/GenBank/DDBJ databases">
        <authorList>
            <person name="Ashton P.M."/>
            <person name="Dallman T."/>
            <person name="Nair S."/>
            <person name="De Pinna E."/>
            <person name="Peters T."/>
            <person name="Grant K."/>
        </authorList>
    </citation>
    <scope>NUCLEOTIDE SEQUENCE [LARGE SCALE GENOMIC DNA]</scope>
    <source>
        <strain evidence="5">140692</strain>
        <strain evidence="4">412099</strain>
    </source>
</reference>
<feature type="domain" description="Thiazolinyl imine reductase-like C-terminal" evidence="3">
    <location>
        <begin position="151"/>
        <end position="245"/>
    </location>
</feature>
<dbReference type="SUPFAM" id="SSF53335">
    <property type="entry name" value="S-adenosyl-L-methionine-dependent methyltransferases"/>
    <property type="match status" value="1"/>
</dbReference>
<dbReference type="Pfam" id="PF21390">
    <property type="entry name" value="Irp3-like_C"/>
    <property type="match status" value="1"/>
</dbReference>
<evidence type="ECO:0000259" key="2">
    <source>
        <dbReference type="Pfam" id="PF08242"/>
    </source>
</evidence>
<keyword evidence="4" id="KW-0808">Transferase</keyword>
<dbReference type="CDD" id="cd02440">
    <property type="entry name" value="AdoMet_MTases"/>
    <property type="match status" value="1"/>
</dbReference>
<dbReference type="Gene3D" id="3.40.50.720">
    <property type="entry name" value="NAD(P)-binding Rossmann-like Domain"/>
    <property type="match status" value="1"/>
</dbReference>
<dbReference type="SUPFAM" id="SSF51735">
    <property type="entry name" value="NAD(P)-binding Rossmann-fold domains"/>
    <property type="match status" value="1"/>
</dbReference>
<accession>A0A3Z6QK53</accession>
<dbReference type="EMBL" id="AAHPHN010000026">
    <property type="protein sequence ID" value="EBY8643039.1"/>
    <property type="molecule type" value="Genomic_DNA"/>
</dbReference>
<dbReference type="Pfam" id="PF08242">
    <property type="entry name" value="Methyltransf_12"/>
    <property type="match status" value="1"/>
</dbReference>
<dbReference type="Pfam" id="PF01408">
    <property type="entry name" value="GFO_IDH_MocA"/>
    <property type="match status" value="1"/>
</dbReference>
<evidence type="ECO:0000313" key="5">
    <source>
        <dbReference type="EMBL" id="EBY8643039.1"/>
    </source>
</evidence>
<dbReference type="EMBL" id="AAAGSE010000014">
    <property type="protein sequence ID" value="EAC0787368.1"/>
    <property type="molecule type" value="Genomic_DNA"/>
</dbReference>
<name>A0A3Z6QK53_SALEB</name>
<dbReference type="PANTHER" id="PTHR45036">
    <property type="entry name" value="METHYLTRANSFERASE LIKE 7B"/>
    <property type="match status" value="1"/>
</dbReference>
<proteinExistence type="predicted"/>
<evidence type="ECO:0000313" key="4">
    <source>
        <dbReference type="EMBL" id="EAC0787368.1"/>
    </source>
</evidence>
<dbReference type="InterPro" id="IPR013217">
    <property type="entry name" value="Methyltransf_12"/>
</dbReference>
<dbReference type="InterPro" id="IPR048655">
    <property type="entry name" value="Irp3-like_C"/>
</dbReference>
<dbReference type="NCBIfam" id="TIGR01761">
    <property type="entry name" value="thiaz-red"/>
    <property type="match status" value="1"/>
</dbReference>
<dbReference type="InterPro" id="IPR036291">
    <property type="entry name" value="NAD(P)-bd_dom_sf"/>
</dbReference>
<dbReference type="GO" id="GO:0000166">
    <property type="term" value="F:nucleotide binding"/>
    <property type="evidence" value="ECO:0007669"/>
    <property type="project" value="InterPro"/>
</dbReference>
<keyword evidence="4" id="KW-0489">Methyltransferase</keyword>
<dbReference type="InterPro" id="IPR000683">
    <property type="entry name" value="Gfo/Idh/MocA-like_OxRdtase_N"/>
</dbReference>
<evidence type="ECO:0000259" key="3">
    <source>
        <dbReference type="Pfam" id="PF21390"/>
    </source>
</evidence>
<dbReference type="InterPro" id="IPR029063">
    <property type="entry name" value="SAM-dependent_MTases_sf"/>
</dbReference>
<dbReference type="Gene3D" id="3.40.50.150">
    <property type="entry name" value="Vaccinia Virus protein VP39"/>
    <property type="match status" value="1"/>
</dbReference>
<dbReference type="AlphaFoldDB" id="A0A3Z6QK53"/>
<dbReference type="PANTHER" id="PTHR45036:SF1">
    <property type="entry name" value="METHYLTRANSFERASE LIKE 7A"/>
    <property type="match status" value="1"/>
</dbReference>
<dbReference type="GO" id="GO:0008168">
    <property type="term" value="F:methyltransferase activity"/>
    <property type="evidence" value="ECO:0007669"/>
    <property type="project" value="UniProtKB-KW"/>
</dbReference>
<dbReference type="Proteomes" id="UP000839631">
    <property type="component" value="Unassembled WGS sequence"/>
</dbReference>
<organism evidence="4">
    <name type="scientific">Salmonella enterica subsp. enterica serovar Java</name>
    <dbReference type="NCBI Taxonomy" id="224729"/>
    <lineage>
        <taxon>Bacteria</taxon>
        <taxon>Pseudomonadati</taxon>
        <taxon>Pseudomonadota</taxon>
        <taxon>Gammaproteobacteria</taxon>
        <taxon>Enterobacterales</taxon>
        <taxon>Enterobacteriaceae</taxon>
        <taxon>Salmonella</taxon>
    </lineage>
</organism>
<protein>
    <submittedName>
        <fullName evidence="4">Methyltransferase</fullName>
    </submittedName>
</protein>
<dbReference type="InterPro" id="IPR010091">
    <property type="entry name" value="Thiazolinyl_imide_reductase"/>
</dbReference>
<dbReference type="InterPro" id="IPR052356">
    <property type="entry name" value="Thiol_S-MT"/>
</dbReference>